<proteinExistence type="predicted"/>
<evidence type="ECO:0000256" key="6">
    <source>
        <dbReference type="SAM" id="Phobius"/>
    </source>
</evidence>
<feature type="transmembrane region" description="Helical" evidence="6">
    <location>
        <begin position="191"/>
        <end position="212"/>
    </location>
</feature>
<feature type="region of interest" description="Disordered" evidence="5">
    <location>
        <begin position="1"/>
        <end position="22"/>
    </location>
</feature>
<keyword evidence="3 6" id="KW-1133">Transmembrane helix</keyword>
<keyword evidence="2 6" id="KW-0812">Transmembrane</keyword>
<feature type="transmembrane region" description="Helical" evidence="6">
    <location>
        <begin position="219"/>
        <end position="240"/>
    </location>
</feature>
<evidence type="ECO:0000256" key="5">
    <source>
        <dbReference type="SAM" id="MobiDB-lite"/>
    </source>
</evidence>
<evidence type="ECO:0000256" key="1">
    <source>
        <dbReference type="ARBA" id="ARBA00004141"/>
    </source>
</evidence>
<dbReference type="KEGG" id="bbh:BN112_1653"/>
<dbReference type="PANTHER" id="PTHR10361">
    <property type="entry name" value="SODIUM-BILE ACID COTRANSPORTER"/>
    <property type="match status" value="1"/>
</dbReference>
<dbReference type="PANTHER" id="PTHR10361:SF28">
    <property type="entry name" value="P3 PROTEIN-RELATED"/>
    <property type="match status" value="1"/>
</dbReference>
<dbReference type="Proteomes" id="UP000007564">
    <property type="component" value="Chromosome"/>
</dbReference>
<dbReference type="OrthoDB" id="9806785at2"/>
<protein>
    <submittedName>
        <fullName evidence="7">Putative transmembrane transport protein</fullName>
    </submittedName>
</protein>
<gene>
    <name evidence="7" type="ORF">BN112_1653</name>
</gene>
<evidence type="ECO:0000256" key="3">
    <source>
        <dbReference type="ARBA" id="ARBA00022989"/>
    </source>
</evidence>
<feature type="transmembrane region" description="Helical" evidence="6">
    <location>
        <begin position="246"/>
        <end position="272"/>
    </location>
</feature>
<organism evidence="7 8">
    <name type="scientific">Bordetella bronchiseptica 253</name>
    <dbReference type="NCBI Taxonomy" id="568707"/>
    <lineage>
        <taxon>Bacteria</taxon>
        <taxon>Pseudomonadati</taxon>
        <taxon>Pseudomonadota</taxon>
        <taxon>Betaproteobacteria</taxon>
        <taxon>Burkholderiales</taxon>
        <taxon>Alcaligenaceae</taxon>
        <taxon>Bordetella</taxon>
    </lineage>
</organism>
<keyword evidence="4 6" id="KW-0472">Membrane</keyword>
<feature type="transmembrane region" description="Helical" evidence="6">
    <location>
        <begin position="126"/>
        <end position="148"/>
    </location>
</feature>
<evidence type="ECO:0000256" key="2">
    <source>
        <dbReference type="ARBA" id="ARBA00022692"/>
    </source>
</evidence>
<name>A0A0C6P4L2_BORBO</name>
<dbReference type="AlphaFoldDB" id="A0A0C6P4L2"/>
<dbReference type="InterPro" id="IPR004710">
    <property type="entry name" value="Bilac:Na_transpt"/>
</dbReference>
<evidence type="ECO:0000256" key="4">
    <source>
        <dbReference type="ARBA" id="ARBA00023136"/>
    </source>
</evidence>
<dbReference type="EMBL" id="HE965806">
    <property type="protein sequence ID" value="CCJ53570.1"/>
    <property type="molecule type" value="Genomic_DNA"/>
</dbReference>
<accession>A0A0C6P4L2</accession>
<feature type="transmembrane region" description="Helical" evidence="6">
    <location>
        <begin position="38"/>
        <end position="57"/>
    </location>
</feature>
<comment type="subcellular location">
    <subcellularLocation>
        <location evidence="1">Membrane</location>
        <topology evidence="1">Multi-pass membrane protein</topology>
    </subcellularLocation>
</comment>
<dbReference type="InterPro" id="IPR038770">
    <property type="entry name" value="Na+/solute_symporter_sf"/>
</dbReference>
<feature type="transmembrane region" description="Helical" evidence="6">
    <location>
        <begin position="155"/>
        <end position="179"/>
    </location>
</feature>
<dbReference type="Gene3D" id="1.20.1530.20">
    <property type="match status" value="1"/>
</dbReference>
<dbReference type="InterPro" id="IPR002657">
    <property type="entry name" value="BilAc:Na_symport/Acr3"/>
</dbReference>
<evidence type="ECO:0000313" key="7">
    <source>
        <dbReference type="EMBL" id="CCJ53570.1"/>
    </source>
</evidence>
<feature type="transmembrane region" description="Helical" evidence="6">
    <location>
        <begin position="98"/>
        <end position="120"/>
    </location>
</feature>
<evidence type="ECO:0000313" key="8">
    <source>
        <dbReference type="Proteomes" id="UP000007564"/>
    </source>
</evidence>
<feature type="transmembrane region" description="Helical" evidence="6">
    <location>
        <begin position="63"/>
        <end position="83"/>
    </location>
</feature>
<dbReference type="GO" id="GO:0016020">
    <property type="term" value="C:membrane"/>
    <property type="evidence" value="ECO:0007669"/>
    <property type="project" value="UniProtKB-SubCell"/>
</dbReference>
<sequence length="352" mass="37136">MFFTGPPPARQCRRAPAPAGHASRNHHAMQAIARLSRFVGNTFAIWVLLFAALAYYSPEHFKWLGQYIVPLLGLIMFGMGLTLSKDDFREVLHRPRDVLIGVLGQFIIMPSLAWLLTAVLDLPPEVAVGVILVGCCPGGTASNVMTFLARGDVALSVAITSVTTLLAPIVTPALIYLLASQWIEVSAAAMFWSIVQVVILPIVLGVLAQYLLREKVKVCVDALPLVSVAAIVAIVAAVVAGNQARIATSGLMIFAVVVLHNGLGLLIGYLLGRACGLGVAKRKTLSIEVGMQNSGLGVALATAHFSPLAAVPSAIFSVWHNISGPLAATLLRRFKDDEADAPAPATSAAAAR</sequence>
<dbReference type="HOGENOM" id="CLU_034788_1_1_4"/>
<reference evidence="7 8" key="1">
    <citation type="journal article" date="2012" name="BMC Genomics">
        <title>Comparative genomics of the classical Bordetella subspecies: the evolution and exchange of virulence-associated diversity amongst closely related pathogens.</title>
        <authorList>
            <person name="Park J."/>
            <person name="Zhang Y."/>
            <person name="Buboltz A.M."/>
            <person name="Zhang X."/>
            <person name="Schuster S.C."/>
            <person name="Ahuja U."/>
            <person name="Liu M."/>
            <person name="Miller J.F."/>
            <person name="Sebaihia M."/>
            <person name="Bentley S.D."/>
            <person name="Parkhill J."/>
            <person name="Harvill E.T."/>
        </authorList>
    </citation>
    <scope>NUCLEOTIDE SEQUENCE [LARGE SCALE GENOMIC DNA]</scope>
    <source>
        <strain evidence="7 8">253</strain>
    </source>
</reference>
<dbReference type="Pfam" id="PF01758">
    <property type="entry name" value="SBF"/>
    <property type="match status" value="1"/>
</dbReference>